<dbReference type="InterPro" id="IPR002994">
    <property type="entry name" value="Surf1/Shy1"/>
</dbReference>
<keyword evidence="1" id="KW-0812">Transmembrane</keyword>
<dbReference type="EMBL" id="CAFBLW010000006">
    <property type="protein sequence ID" value="CAB4868506.1"/>
    <property type="molecule type" value="Genomic_DNA"/>
</dbReference>
<protein>
    <submittedName>
        <fullName evidence="2">Unannotated protein</fullName>
    </submittedName>
</protein>
<keyword evidence="1" id="KW-1133">Transmembrane helix</keyword>
<keyword evidence="1" id="KW-0472">Membrane</keyword>
<feature type="transmembrane region" description="Helical" evidence="1">
    <location>
        <begin position="209"/>
        <end position="232"/>
    </location>
</feature>
<sequence length="237" mass="26479">MKVKKIKKFSQALLVLVLVASFTGLGLWQMQRASDLKLAQSQAAIQDRKIYALSDLATPASALDSRSVGKIVEVTGHYIANFKAPNQVDNAGNRRDWEVALLQVGVTASDQSAILVLRGLWSERLLNPDVSQANLVTVRGILQPHQNEDVAENSPSQISRLDSSVITSYTKAELFDGYIASTSESINGAWLERIRIEVRKPVSRVAGFYWQHISYVVIWWLMAVISLFAPFYRRKMS</sequence>
<evidence type="ECO:0000256" key="1">
    <source>
        <dbReference type="SAM" id="Phobius"/>
    </source>
</evidence>
<proteinExistence type="predicted"/>
<dbReference type="GO" id="GO:0016020">
    <property type="term" value="C:membrane"/>
    <property type="evidence" value="ECO:0007669"/>
    <property type="project" value="InterPro"/>
</dbReference>
<organism evidence="2">
    <name type="scientific">freshwater metagenome</name>
    <dbReference type="NCBI Taxonomy" id="449393"/>
    <lineage>
        <taxon>unclassified sequences</taxon>
        <taxon>metagenomes</taxon>
        <taxon>ecological metagenomes</taxon>
    </lineage>
</organism>
<reference evidence="2" key="1">
    <citation type="submission" date="2020-05" db="EMBL/GenBank/DDBJ databases">
        <authorList>
            <person name="Chiriac C."/>
            <person name="Salcher M."/>
            <person name="Ghai R."/>
            <person name="Kavagutti S V."/>
        </authorList>
    </citation>
    <scope>NUCLEOTIDE SEQUENCE</scope>
</reference>
<dbReference type="AlphaFoldDB" id="A0A6J7DDD5"/>
<accession>A0A6J7DDD5</accession>
<gene>
    <name evidence="2" type="ORF">UFOPK3461_00185</name>
</gene>
<dbReference type="Pfam" id="PF02104">
    <property type="entry name" value="SURF1"/>
    <property type="match status" value="1"/>
</dbReference>
<evidence type="ECO:0000313" key="2">
    <source>
        <dbReference type="EMBL" id="CAB4868506.1"/>
    </source>
</evidence>
<name>A0A6J7DDD5_9ZZZZ</name>